<feature type="domain" description="Histidine kinase" evidence="12">
    <location>
        <begin position="238"/>
        <end position="453"/>
    </location>
</feature>
<dbReference type="EC" id="2.7.13.3" evidence="3"/>
<keyword evidence="4" id="KW-0597">Phosphoprotein</keyword>
<dbReference type="SUPFAM" id="SSF158472">
    <property type="entry name" value="HAMP domain-like"/>
    <property type="match status" value="1"/>
</dbReference>
<dbReference type="SMART" id="SM00304">
    <property type="entry name" value="HAMP"/>
    <property type="match status" value="1"/>
</dbReference>
<organism evidence="14 15">
    <name type="scientific">Methylobacterium radiotolerans</name>
    <dbReference type="NCBI Taxonomy" id="31998"/>
    <lineage>
        <taxon>Bacteria</taxon>
        <taxon>Pseudomonadati</taxon>
        <taxon>Pseudomonadota</taxon>
        <taxon>Alphaproteobacteria</taxon>
        <taxon>Hyphomicrobiales</taxon>
        <taxon>Methylobacteriaceae</taxon>
        <taxon>Methylobacterium</taxon>
    </lineage>
</organism>
<protein>
    <recommendedName>
        <fullName evidence="3">histidine kinase</fullName>
        <ecNumber evidence="3">2.7.13.3</ecNumber>
    </recommendedName>
</protein>
<dbReference type="InterPro" id="IPR036097">
    <property type="entry name" value="HisK_dim/P_sf"/>
</dbReference>
<comment type="subcellular location">
    <subcellularLocation>
        <location evidence="2">Membrane</location>
    </subcellularLocation>
</comment>
<evidence type="ECO:0000256" key="6">
    <source>
        <dbReference type="ARBA" id="ARBA00022692"/>
    </source>
</evidence>
<evidence type="ECO:0000256" key="9">
    <source>
        <dbReference type="ARBA" id="ARBA00023012"/>
    </source>
</evidence>
<dbReference type="GO" id="GO:0016301">
    <property type="term" value="F:kinase activity"/>
    <property type="evidence" value="ECO:0007669"/>
    <property type="project" value="UniProtKB-KW"/>
</dbReference>
<dbReference type="Gene3D" id="3.30.565.10">
    <property type="entry name" value="Histidine kinase-like ATPase, C-terminal domain"/>
    <property type="match status" value="1"/>
</dbReference>
<dbReference type="PANTHER" id="PTHR45436:SF8">
    <property type="entry name" value="HISTIDINE KINASE"/>
    <property type="match status" value="1"/>
</dbReference>
<evidence type="ECO:0000313" key="14">
    <source>
        <dbReference type="EMBL" id="MET3869918.1"/>
    </source>
</evidence>
<dbReference type="PANTHER" id="PTHR45436">
    <property type="entry name" value="SENSOR HISTIDINE KINASE YKOH"/>
    <property type="match status" value="1"/>
</dbReference>
<keyword evidence="7 14" id="KW-0418">Kinase</keyword>
<dbReference type="SUPFAM" id="SSF55874">
    <property type="entry name" value="ATPase domain of HSP90 chaperone/DNA topoisomerase II/histidine kinase"/>
    <property type="match status" value="1"/>
</dbReference>
<evidence type="ECO:0000256" key="8">
    <source>
        <dbReference type="ARBA" id="ARBA00022989"/>
    </source>
</evidence>
<keyword evidence="15" id="KW-1185">Reference proteome</keyword>
<keyword evidence="5" id="KW-0808">Transferase</keyword>
<dbReference type="SUPFAM" id="SSF47384">
    <property type="entry name" value="Homodimeric domain of signal transducing histidine kinase"/>
    <property type="match status" value="1"/>
</dbReference>
<keyword evidence="9" id="KW-0902">Two-component regulatory system</keyword>
<keyword evidence="6 11" id="KW-0812">Transmembrane</keyword>
<evidence type="ECO:0000256" key="2">
    <source>
        <dbReference type="ARBA" id="ARBA00004370"/>
    </source>
</evidence>
<name>A0ABV2NTS4_9HYPH</name>
<evidence type="ECO:0000256" key="3">
    <source>
        <dbReference type="ARBA" id="ARBA00012438"/>
    </source>
</evidence>
<dbReference type="Gene3D" id="6.10.340.10">
    <property type="match status" value="1"/>
</dbReference>
<evidence type="ECO:0000313" key="15">
    <source>
        <dbReference type="Proteomes" id="UP001549119"/>
    </source>
</evidence>
<dbReference type="InterPro" id="IPR036890">
    <property type="entry name" value="HATPase_C_sf"/>
</dbReference>
<evidence type="ECO:0000256" key="5">
    <source>
        <dbReference type="ARBA" id="ARBA00022679"/>
    </source>
</evidence>
<dbReference type="InterPro" id="IPR003594">
    <property type="entry name" value="HATPase_dom"/>
</dbReference>
<gene>
    <name evidence="14" type="ORF">ABIC20_007303</name>
</gene>
<evidence type="ECO:0000256" key="4">
    <source>
        <dbReference type="ARBA" id="ARBA00022553"/>
    </source>
</evidence>
<evidence type="ECO:0000259" key="12">
    <source>
        <dbReference type="PROSITE" id="PS50109"/>
    </source>
</evidence>
<evidence type="ECO:0000256" key="11">
    <source>
        <dbReference type="SAM" id="Phobius"/>
    </source>
</evidence>
<dbReference type="InterPro" id="IPR050428">
    <property type="entry name" value="TCS_sensor_his_kinase"/>
</dbReference>
<evidence type="ECO:0000256" key="7">
    <source>
        <dbReference type="ARBA" id="ARBA00022777"/>
    </source>
</evidence>
<sequence>MIEALRTTAFRWALGIALWSISLSLLLLAFVYWQTGTFVQAELAHRLRHELRYVAAEPGAAVSRLEIWLGEDLHNVRFAGLFGPDGAKLIGNLDALPLGLSPDGEVHRIGTPVMIAGRRLREELWMAASRLADGRTLVVAHDTDEIDRANATVLRALILALGPVLVLSGLGGFLLAARARRRVKATQEAIAQVRRGDLNQRLPVRGADDEFDRLAQDVNGMLAEIARLMEEVRSVGDAIAHDLRTPLTRLRARLERSRTGAHSLAELEEVIDQSLVWLDQTLSIITAILRIGEIQHKHRCAAFSRVDVAQVLAEAAELYEPIAEDKSIRICVEVTHPLPFLTGDRDLLFEAVTNLIDNAVKFTPACGLVRLEVSRRGAICILAVEDTGPGIPPAERDQVFRRFYRAEPARHTVGNGLGLGLIAAIVELHGFQAVITDAPGGGCRFEILCPTTIDRGALHTAAVISA</sequence>
<dbReference type="InterPro" id="IPR004358">
    <property type="entry name" value="Sig_transdc_His_kin-like_C"/>
</dbReference>
<dbReference type="PROSITE" id="PS50109">
    <property type="entry name" value="HIS_KIN"/>
    <property type="match status" value="1"/>
</dbReference>
<dbReference type="SMART" id="SM00387">
    <property type="entry name" value="HATPase_c"/>
    <property type="match status" value="1"/>
</dbReference>
<keyword evidence="8 11" id="KW-1133">Transmembrane helix</keyword>
<evidence type="ECO:0000256" key="1">
    <source>
        <dbReference type="ARBA" id="ARBA00000085"/>
    </source>
</evidence>
<proteinExistence type="predicted"/>
<comment type="caution">
    <text evidence="14">The sequence shown here is derived from an EMBL/GenBank/DDBJ whole genome shotgun (WGS) entry which is preliminary data.</text>
</comment>
<keyword evidence="10 11" id="KW-0472">Membrane</keyword>
<dbReference type="EMBL" id="JBEPNW010000007">
    <property type="protein sequence ID" value="MET3869918.1"/>
    <property type="molecule type" value="Genomic_DNA"/>
</dbReference>
<comment type="catalytic activity">
    <reaction evidence="1">
        <text>ATP + protein L-histidine = ADP + protein N-phospho-L-histidine.</text>
        <dbReference type="EC" id="2.7.13.3"/>
    </reaction>
</comment>
<dbReference type="Pfam" id="PF00672">
    <property type="entry name" value="HAMP"/>
    <property type="match status" value="1"/>
</dbReference>
<feature type="transmembrane region" description="Helical" evidence="11">
    <location>
        <begin position="156"/>
        <end position="177"/>
    </location>
</feature>
<dbReference type="InterPro" id="IPR003660">
    <property type="entry name" value="HAMP_dom"/>
</dbReference>
<feature type="transmembrane region" description="Helical" evidence="11">
    <location>
        <begin position="12"/>
        <end position="33"/>
    </location>
</feature>
<dbReference type="CDD" id="cd06225">
    <property type="entry name" value="HAMP"/>
    <property type="match status" value="1"/>
</dbReference>
<dbReference type="CDD" id="cd00082">
    <property type="entry name" value="HisKA"/>
    <property type="match status" value="1"/>
</dbReference>
<reference evidence="14 15" key="1">
    <citation type="submission" date="2024-06" db="EMBL/GenBank/DDBJ databases">
        <title>Genomics of switchgrass bacterial isolates.</title>
        <authorList>
            <person name="Shade A."/>
        </authorList>
    </citation>
    <scope>NUCLEOTIDE SEQUENCE [LARGE SCALE GENOMIC DNA]</scope>
    <source>
        <strain evidence="14 15">PvP084</strain>
    </source>
</reference>
<dbReference type="PROSITE" id="PS50885">
    <property type="entry name" value="HAMP"/>
    <property type="match status" value="1"/>
</dbReference>
<dbReference type="Pfam" id="PF02518">
    <property type="entry name" value="HATPase_c"/>
    <property type="match status" value="1"/>
</dbReference>
<dbReference type="Proteomes" id="UP001549119">
    <property type="component" value="Unassembled WGS sequence"/>
</dbReference>
<feature type="domain" description="HAMP" evidence="13">
    <location>
        <begin position="177"/>
        <end position="230"/>
    </location>
</feature>
<dbReference type="RefSeq" id="WP_209735487.1">
    <property type="nucleotide sequence ID" value="NZ_JBEPNV010000004.1"/>
</dbReference>
<accession>A0ABV2NTS4</accession>
<dbReference type="InterPro" id="IPR003661">
    <property type="entry name" value="HisK_dim/P_dom"/>
</dbReference>
<dbReference type="InterPro" id="IPR005467">
    <property type="entry name" value="His_kinase_dom"/>
</dbReference>
<dbReference type="PRINTS" id="PR00344">
    <property type="entry name" value="BCTRLSENSOR"/>
</dbReference>
<evidence type="ECO:0000259" key="13">
    <source>
        <dbReference type="PROSITE" id="PS50885"/>
    </source>
</evidence>
<evidence type="ECO:0000256" key="10">
    <source>
        <dbReference type="ARBA" id="ARBA00023136"/>
    </source>
</evidence>